<dbReference type="PRINTS" id="PR00006">
    <property type="entry name" value="COFILIN"/>
</dbReference>
<name>Q7ZWD8_DANRE</name>
<dbReference type="HOGENOM" id="CLU_094004_0_0_1"/>
<dbReference type="ZFIN" id="ZDB-GENE-040426-2770">
    <property type="gene designation" value="cfl1l"/>
</dbReference>
<comment type="similarity">
    <text evidence="1">Belongs to the actin-binding proteins ADF family.</text>
</comment>
<dbReference type="GO" id="GO:0030043">
    <property type="term" value="P:actin filament fragmentation"/>
    <property type="evidence" value="ECO:0000318"/>
    <property type="project" value="GO_Central"/>
</dbReference>
<dbReference type="OMA" id="KFEWQIN"/>
<reference evidence="6 7" key="8">
    <citation type="journal article" date="2013" name="Nature">
        <title>The zebrafish reference genome sequence and its relationship to the human genome.</title>
        <authorList>
            <consortium name="Genome Reference Consortium Zebrafish"/>
            <person name="Howe K."/>
            <person name="Clark M.D."/>
            <person name="Torroja C.F."/>
            <person name="Torrance J."/>
            <person name="Berthelot C."/>
            <person name="Muffato M."/>
            <person name="Collins J.E."/>
            <person name="Humphray S."/>
            <person name="McLaren K."/>
            <person name="Matthews L."/>
            <person name="McLaren S."/>
            <person name="Sealy I."/>
            <person name="Caccamo M."/>
            <person name="Churcher C."/>
            <person name="Scott C."/>
            <person name="Barrett J.C."/>
            <person name="Koch R."/>
            <person name="Rauch G.J."/>
            <person name="White S."/>
            <person name="Chow W."/>
            <person name="Kilian B."/>
            <person name="Quintais L.T."/>
            <person name="Guerra-Assuncao J.A."/>
            <person name="Zhou Y."/>
            <person name="Gu Y."/>
            <person name="Yen J."/>
            <person name="Vogel J.H."/>
            <person name="Eyre T."/>
            <person name="Redmond S."/>
            <person name="Banerjee R."/>
            <person name="Chi J."/>
            <person name="Fu B."/>
            <person name="Langley E."/>
            <person name="Maguire S.F."/>
            <person name="Laird G.K."/>
            <person name="Lloyd D."/>
            <person name="Kenyon E."/>
            <person name="Donaldson S."/>
            <person name="Sehra H."/>
            <person name="Almeida-King J."/>
            <person name="Loveland J."/>
            <person name="Trevanion S."/>
            <person name="Jones M."/>
            <person name="Quail M."/>
            <person name="Willey D."/>
            <person name="Hunt A."/>
            <person name="Burton J."/>
            <person name="Sims S."/>
            <person name="McLay K."/>
            <person name="Plumb B."/>
            <person name="Davis J."/>
            <person name="Clee C."/>
            <person name="Oliver K."/>
            <person name="Clark R."/>
            <person name="Riddle C."/>
            <person name="Elliot D."/>
            <person name="Eliott D."/>
            <person name="Threadgold G."/>
            <person name="Harden G."/>
            <person name="Ware D."/>
            <person name="Begum S."/>
            <person name="Mortimore B."/>
            <person name="Mortimer B."/>
            <person name="Kerry G."/>
            <person name="Heath P."/>
            <person name="Phillimore B."/>
            <person name="Tracey A."/>
            <person name="Corby N."/>
            <person name="Dunn M."/>
            <person name="Johnson C."/>
            <person name="Wood J."/>
            <person name="Clark S."/>
            <person name="Pelan S."/>
            <person name="Griffiths G."/>
            <person name="Smith M."/>
            <person name="Glithero R."/>
            <person name="Howden P."/>
            <person name="Barker N."/>
            <person name="Lloyd C."/>
            <person name="Stevens C."/>
            <person name="Harley J."/>
            <person name="Holt K."/>
            <person name="Panagiotidis G."/>
            <person name="Lovell J."/>
            <person name="Beasley H."/>
            <person name="Henderson C."/>
            <person name="Gordon D."/>
            <person name="Auger K."/>
            <person name="Wright D."/>
            <person name="Collins J."/>
            <person name="Raisen C."/>
            <person name="Dyer L."/>
            <person name="Leung K."/>
            <person name="Robertson L."/>
            <person name="Ambridge K."/>
            <person name="Leongamornlert D."/>
            <person name="McGuire S."/>
            <person name="Gilderthorp R."/>
            <person name="Griffiths C."/>
            <person name="Manthravadi D."/>
            <person name="Nichol S."/>
            <person name="Barker G."/>
            <person name="Whitehead S."/>
            <person name="Kay M."/>
            <person name="Brown J."/>
            <person name="Murnane C."/>
            <person name="Gray E."/>
            <person name="Humphries M."/>
            <person name="Sycamore N."/>
            <person name="Barker D."/>
            <person name="Saunders D."/>
            <person name="Wallis J."/>
            <person name="Babbage A."/>
            <person name="Hammond S."/>
            <person name="Mashreghi-Mohammadi M."/>
            <person name="Barr L."/>
            <person name="Martin S."/>
            <person name="Wray P."/>
            <person name="Ellington A."/>
            <person name="Matthews N."/>
            <person name="Ellwood M."/>
            <person name="Woodmansey R."/>
            <person name="Clark G."/>
            <person name="Cooper J."/>
            <person name="Cooper J."/>
            <person name="Tromans A."/>
            <person name="Grafham D."/>
            <person name="Skuce C."/>
            <person name="Pandian R."/>
            <person name="Andrews R."/>
            <person name="Harrison E."/>
            <person name="Kimberley A."/>
            <person name="Garnett J."/>
            <person name="Fosker N."/>
            <person name="Hall R."/>
            <person name="Garner P."/>
            <person name="Kelly D."/>
            <person name="Bird C."/>
            <person name="Palmer S."/>
            <person name="Gehring I."/>
            <person name="Berger A."/>
            <person name="Dooley C.M."/>
            <person name="Ersan-Urun Z."/>
            <person name="Eser C."/>
            <person name="Geiger H."/>
            <person name="Geisler M."/>
            <person name="Karotki L."/>
            <person name="Kirn A."/>
            <person name="Konantz J."/>
            <person name="Konantz M."/>
            <person name="Oberlander M."/>
            <person name="Rudolph-Geiger S."/>
            <person name="Teucke M."/>
            <person name="Lanz C."/>
            <person name="Raddatz G."/>
            <person name="Osoegawa K."/>
            <person name="Zhu B."/>
            <person name="Rapp A."/>
            <person name="Widaa S."/>
            <person name="Langford C."/>
            <person name="Yang F."/>
            <person name="Schuster S.C."/>
            <person name="Carter N.P."/>
            <person name="Harrow J."/>
            <person name="Ning Z."/>
            <person name="Herrero J."/>
            <person name="Searle S.M."/>
            <person name="Enright A."/>
            <person name="Geisler R."/>
            <person name="Plasterk R.H."/>
            <person name="Lee C."/>
            <person name="Westerfield M."/>
            <person name="de Jong P.J."/>
            <person name="Zon L.I."/>
            <person name="Postlethwait J.H."/>
            <person name="Nusslein-Volhard C."/>
            <person name="Hubbard T.J."/>
            <person name="Roest Crollius H."/>
            <person name="Rogers J."/>
            <person name="Stemple D.L."/>
        </authorList>
    </citation>
    <scope>NUCLEOTIDE SEQUENCE [LARGE SCALE GENOMIC DNA]</scope>
    <source>
        <strain evidence="6">Tuebingen</strain>
    </source>
</reference>
<evidence type="ECO:0000313" key="9">
    <source>
        <dbReference type="ZFIN" id="ZDB-GENE-040426-2770"/>
    </source>
</evidence>
<dbReference type="PANTHER" id="PTHR11913">
    <property type="entry name" value="COFILIN-RELATED"/>
    <property type="match status" value="1"/>
</dbReference>
<dbReference type="PaxDb" id="7955-ENSDARP00000006420"/>
<accession>Q7ZWD8</accession>
<dbReference type="SMART" id="SM00102">
    <property type="entry name" value="ADF"/>
    <property type="match status" value="1"/>
</dbReference>
<keyword evidence="2" id="KW-0009">Actin-binding</keyword>
<organism evidence="5">
    <name type="scientific">Danio rerio</name>
    <name type="common">Zebrafish</name>
    <name type="synonym">Brachydanio rerio</name>
    <dbReference type="NCBI Taxonomy" id="7955"/>
    <lineage>
        <taxon>Eukaryota</taxon>
        <taxon>Metazoa</taxon>
        <taxon>Chordata</taxon>
        <taxon>Craniata</taxon>
        <taxon>Vertebrata</taxon>
        <taxon>Euteleostomi</taxon>
        <taxon>Actinopterygii</taxon>
        <taxon>Neopterygii</taxon>
        <taxon>Teleostei</taxon>
        <taxon>Ostariophysi</taxon>
        <taxon>Cypriniformes</taxon>
        <taxon>Danionidae</taxon>
        <taxon>Danioninae</taxon>
        <taxon>Danio</taxon>
    </lineage>
</organism>
<accession>Q6TH33</accession>
<proteinExistence type="evidence at protein level"/>
<dbReference type="CDD" id="cd11286">
    <property type="entry name" value="ADF_cofilin_like"/>
    <property type="match status" value="1"/>
</dbReference>
<dbReference type="InterPro" id="IPR029006">
    <property type="entry name" value="ADF-H/Gelsolin-like_dom_sf"/>
</dbReference>
<keyword evidence="10" id="KW-1267">Proteomics identification</keyword>
<dbReference type="Proteomes" id="UP000000437">
    <property type="component" value="Chromosome 13"/>
</dbReference>
<dbReference type="CTD" id="406738"/>
<dbReference type="GO" id="GO:0005737">
    <property type="term" value="C:cytoplasm"/>
    <property type="evidence" value="ECO:0000318"/>
    <property type="project" value="GO_Central"/>
</dbReference>
<evidence type="ECO:0000259" key="3">
    <source>
        <dbReference type="PROSITE" id="PS51263"/>
    </source>
</evidence>
<reference evidence="8" key="14">
    <citation type="submission" date="2025-04" db="UniProtKB">
        <authorList>
            <consortium name="RefSeq"/>
        </authorList>
    </citation>
    <scope>IDENTIFICATION</scope>
    <source>
        <strain evidence="8">Tuebingen</strain>
    </source>
</reference>
<reference evidence="8" key="9">
    <citation type="journal article" date="2016" name="BMC Genomics">
        <title>Gene evolution and gene expression after whole genome duplication in fish: the PhyloFish database.</title>
        <authorList>
            <person name="Pasquier J."/>
            <person name="Cabau C."/>
            <person name="Nguyen T."/>
            <person name="Jouanno E."/>
            <person name="Severac D."/>
            <person name="Braasch I."/>
            <person name="Journot L."/>
            <person name="Pontarotti P."/>
            <person name="Klopp C."/>
            <person name="Postlethwait J.H."/>
            <person name="Guiguen Y."/>
            <person name="Bobe J."/>
        </authorList>
    </citation>
    <scope>NUCLEOTIDE SEQUENCE</scope>
    <source>
        <strain evidence="8">Tuebingen</strain>
    </source>
</reference>
<protein>
    <submittedName>
        <fullName evidence="4">Cfl1 protein</fullName>
    </submittedName>
    <submittedName>
        <fullName evidence="6">Cofilin 1 (non-muscle),-like</fullName>
    </submittedName>
    <submittedName>
        <fullName evidence="5 8">Non-muscle cofilin 1</fullName>
    </submittedName>
</protein>
<dbReference type="EMBL" id="BC049463">
    <property type="protein sequence ID" value="AAH49463.1"/>
    <property type="molecule type" value="mRNA"/>
</dbReference>
<accession>F6NX91</accession>
<evidence type="ECO:0000313" key="7">
    <source>
        <dbReference type="Proteomes" id="UP000000437"/>
    </source>
</evidence>
<dbReference type="SUPFAM" id="SSF55753">
    <property type="entry name" value="Actin depolymerizing proteins"/>
    <property type="match status" value="1"/>
</dbReference>
<dbReference type="Pfam" id="PF00241">
    <property type="entry name" value="Cofilin_ADF"/>
    <property type="match status" value="1"/>
</dbReference>
<dbReference type="AlphaFoldDB" id="Q7ZWD8"/>
<dbReference type="Gene3D" id="3.40.20.10">
    <property type="entry name" value="Severin"/>
    <property type="match status" value="1"/>
</dbReference>
<dbReference type="InterPro" id="IPR017904">
    <property type="entry name" value="ADF/Cofilin"/>
</dbReference>
<dbReference type="GO" id="GO:0051015">
    <property type="term" value="F:actin filament binding"/>
    <property type="evidence" value="ECO:0000318"/>
    <property type="project" value="GO_Central"/>
</dbReference>
<reference evidence="8" key="3">
    <citation type="journal article" date="2005" name="Zebrafish">
        <title>Gene expression profiling of zebrafish embryonic retina.</title>
        <authorList>
            <person name="Leung Y.F."/>
            <person name="Dowling J.E."/>
        </authorList>
    </citation>
    <scope>NUCLEOTIDE SEQUENCE</scope>
    <source>
        <strain evidence="8">Tuebingen</strain>
    </source>
</reference>
<reference evidence="8" key="6">
    <citation type="journal article" date="2012" name="Chemosphere">
        <title>Benzo[a]pyrene exposure influences the cardiac development and the expression of cardiovascular relative genes in zebrafish (Danio rerio) embryos.</title>
        <authorList>
            <person name="Huang L."/>
            <person name="Wang C."/>
            <person name="Zhang Y."/>
            <person name="Li J."/>
            <person name="Zhong Y."/>
            <person name="Zhou Y."/>
            <person name="Chen Y."/>
            <person name="Zuo Z."/>
        </authorList>
    </citation>
    <scope>NUCLEOTIDE SEQUENCE</scope>
    <source>
        <strain evidence="8">Tuebingen</strain>
    </source>
</reference>
<dbReference type="EMBL" id="BX005372">
    <property type="status" value="NOT_ANNOTATED_CDS"/>
    <property type="molecule type" value="Genomic_DNA"/>
</dbReference>
<dbReference type="KEGG" id="dre:406738"/>
<dbReference type="RefSeq" id="NP_998804.1">
    <property type="nucleotide sequence ID" value="NM_213639.2"/>
</dbReference>
<evidence type="ECO:0000313" key="4">
    <source>
        <dbReference type="EMBL" id="AAH49463.1"/>
    </source>
</evidence>
<evidence type="ECO:0000313" key="5">
    <source>
        <dbReference type="EMBL" id="AAQ97756.1"/>
    </source>
</evidence>
<dbReference type="AGR" id="ZFIN:ZDB-GENE-040426-2770"/>
<reference evidence="6" key="7">
    <citation type="submission" date="2012-02" db="UniProtKB">
        <authorList>
            <consortium name="Ensembl"/>
        </authorList>
    </citation>
    <scope>IDENTIFICATION</scope>
    <source>
        <strain evidence="6">Tuebingen</strain>
    </source>
</reference>
<evidence type="ECO:0000256" key="2">
    <source>
        <dbReference type="ARBA" id="ARBA00023203"/>
    </source>
</evidence>
<reference evidence="8" key="4">
    <citation type="journal article" date="2010" name="PLoS ONE">
        <title>Cofilin-1 inactivation leads to proteinuria--studies in zebrafish, mice and humans.</title>
        <authorList>
            <person name="Ashworth S."/>
            <person name="Teng B."/>
            <person name="Kaufeld J."/>
            <person name="Miller E."/>
            <person name="Tossidou I."/>
            <person name="Englert C."/>
            <person name="Bollig F."/>
            <person name="Staggs L."/>
            <person name="Roberts I.S."/>
            <person name="Park J.K."/>
            <person name="Haller H."/>
            <person name="Schiffer M."/>
        </authorList>
    </citation>
    <scope>NUCLEOTIDE SEQUENCE</scope>
    <source>
        <strain evidence="8">Tuebingen</strain>
    </source>
</reference>
<dbReference type="GeneTree" id="ENSGT00950000183000"/>
<reference evidence="5 8" key="2">
    <citation type="journal article" date="2004" name="Proc. Natl. Acad. Sci. U.S.A.">
        <title>Hematopoietic gene expression profile in zebrafish kidney marrow.</title>
        <authorList>
            <person name="Song H.D."/>
            <person name="Sun X.J."/>
            <person name="Deng M."/>
            <person name="Zhang G.W."/>
            <person name="Zhou Y."/>
            <person name="Wu X.Y."/>
            <person name="Sheng Y."/>
            <person name="Chen Y."/>
            <person name="Ruan Z."/>
            <person name="Jiang C.L."/>
            <person name="Fan H.Y."/>
            <person name="Zon L.I."/>
            <person name="Kanki J.P."/>
            <person name="Liu T.X."/>
            <person name="Look A.T."/>
            <person name="Chen Z."/>
        </authorList>
    </citation>
    <scope>NUCLEOTIDE SEQUENCE</scope>
    <source>
        <strain evidence="8">Tuebingen</strain>
        <tissue evidence="5">Kidney marrow</tissue>
    </source>
</reference>
<evidence type="ECO:0000256" key="1">
    <source>
        <dbReference type="ARBA" id="ARBA00006844"/>
    </source>
</evidence>
<reference evidence="8" key="5">
    <citation type="journal article" date="2010" name="PLoS ONE">
        <title>Loss of cofilin 1 disturbs actin dynamics, adhesion between enveloping and deep cell layers and cell movements during gastrulation in zebrafish.</title>
        <authorList>
            <person name="Lin C.W."/>
            <person name="Yen S.T."/>
            <person name="Chang H.T."/>
            <person name="Chen S.J."/>
            <person name="Lai S.L."/>
            <person name="Liu Y.C."/>
            <person name="Chan T.H."/>
            <person name="Liao W.L."/>
            <person name="Lee S.J."/>
        </authorList>
    </citation>
    <scope>NUCLEOTIDE SEQUENCE</scope>
    <source>
        <strain evidence="8">Tuebingen</strain>
    </source>
</reference>
<dbReference type="PROSITE" id="PS51263">
    <property type="entry name" value="ADF_H"/>
    <property type="match status" value="1"/>
</dbReference>
<feature type="domain" description="ADF-H" evidence="3">
    <location>
        <begin position="4"/>
        <end position="150"/>
    </location>
</feature>
<dbReference type="SMR" id="Q7ZWD8"/>
<evidence type="ECO:0000313" key="8">
    <source>
        <dbReference type="RefSeq" id="NP_998804.1"/>
    </source>
</evidence>
<dbReference type="Ensembl" id="ENSDART00000026464.8">
    <property type="protein sequence ID" value="ENSDARP00000006420.7"/>
    <property type="gene ID" value="ENSDARG00000012972.8"/>
</dbReference>
<dbReference type="GeneID" id="406738"/>
<dbReference type="Bgee" id="ENSDARG00000012972">
    <property type="expression patterns" value="Expressed in caudal fin and 34 other cell types or tissues"/>
</dbReference>
<reference evidence="8" key="13">
    <citation type="journal article" date="2022" name="Front. Immunol.">
        <title>Plasma proteome responses in zebrafish following lambda-carrageenan-Induced inflammation are mediated by PMN leukocytes and correlate highly with their human counterparts.</title>
        <authorList>
            <person name="Charlie-Silva I."/>
            <person name="Feitosa N.M."/>
            <person name="Pontes L.G."/>
            <person name="Fernandes B.H."/>
            <person name="Nobrega R.H."/>
            <person name="Gomes J.M.M."/>
            <person name="Prata M.N.L."/>
            <person name="Ferraris F.K."/>
            <person name="Melo D.C."/>
            <person name="Conde G."/>
            <person name="Rodrigues L.F."/>
            <person name="Aracati M.F."/>
            <person name="Correa-Junior J.D."/>
            <person name="Manrique W.G."/>
            <person name="Superio J."/>
            <person name="Garcez A.S."/>
            <person name="Conceicao K."/>
            <person name="Yoshimura T.M."/>
            <person name="Nunez S.C."/>
            <person name="Eto S.F."/>
            <person name="Fernandes D.C."/>
            <person name="Freitas A.Z."/>
            <person name="Ribeiro M.S."/>
            <person name="Nedoluzhko A."/>
            <person name="Lopes-Ferreira M."/>
            <person name="Borra R.C."/>
            <person name="Barcellos L.J.G."/>
            <person name="Perez A.C."/>
            <person name="Malafaia G."/>
            <person name="Cunha T.M."/>
            <person name="Belo M.A.A."/>
            <person name="Galindo-Villegas J."/>
        </authorList>
    </citation>
    <scope>NUCLEOTIDE SEQUENCE</scope>
    <source>
        <strain evidence="8">Tuebingen</strain>
    </source>
</reference>
<keyword evidence="7" id="KW-1185">Reference proteome</keyword>
<reference evidence="8" key="10">
    <citation type="journal article" date="2017" name="Nat. Commun.">
        <title>Evolution of complexity in the zebrafish synapse proteome.</title>
        <authorList>
            <person name="Bayes A."/>
            <person name="Collins M.O."/>
            <person name="Reig-Viader R."/>
            <person name="Gou G."/>
            <person name="Goulding D."/>
            <person name="Izquierdo A."/>
            <person name="Choudhary J.S."/>
            <person name="Emes R.D."/>
            <person name="Grant S.G."/>
        </authorList>
    </citation>
    <scope>NUCLEOTIDE SEQUENCE</scope>
    <source>
        <strain evidence="8">Tuebingen</strain>
    </source>
</reference>
<evidence type="ECO:0007829" key="10">
    <source>
        <dbReference type="PeptideAtlas" id="Q7ZWD8"/>
    </source>
</evidence>
<gene>
    <name evidence="6 8 9" type="primary">cfl1l</name>
    <name evidence="8" type="synonym">cb86</name>
    <name evidence="5" type="synonym">CFL1</name>
    <name evidence="4 8" type="synonym">cfl1</name>
    <name evidence="8" type="synonym">sb:cb86</name>
    <name evidence="8" type="synonym">wu:fb18a04</name>
    <name evidence="8" type="synonym">wu:fk77b03</name>
    <name evidence="8" type="synonym">zgc:56501</name>
</gene>
<dbReference type="eggNOG" id="KOG1735">
    <property type="taxonomic scope" value="Eukaryota"/>
</dbReference>
<dbReference type="GO" id="GO:0015629">
    <property type="term" value="C:actin cytoskeleton"/>
    <property type="evidence" value="ECO:0000318"/>
    <property type="project" value="GO_Central"/>
</dbReference>
<dbReference type="OrthoDB" id="10249245at2759"/>
<dbReference type="GO" id="GO:0051014">
    <property type="term" value="P:actin filament severing"/>
    <property type="evidence" value="ECO:0000318"/>
    <property type="project" value="GO_Central"/>
</dbReference>
<dbReference type="EMBL" id="AY398323">
    <property type="protein sequence ID" value="AAQ97756.1"/>
    <property type="molecule type" value="mRNA"/>
</dbReference>
<evidence type="ECO:0000313" key="6">
    <source>
        <dbReference type="Ensembl" id="ENSDARP00000006420"/>
    </source>
</evidence>
<sequence length="163" mass="18436">MASGVAISDDVIAHYELIRVRLQGTDEKERFKLVVMRLSDDLKNIIVDEKNCLKVKDVENEKDVFKKIISMLPPKECRYALYDCKYTNKESVKEDLVFIFSAPDDAPMRSKMLYASSKNALKAKLPGMKFEWQINDNADKDASSLVEKLGGSKIVTSLEGKPV</sequence>
<dbReference type="STRING" id="7955.ENSDARP00000006420"/>
<dbReference type="InterPro" id="IPR002108">
    <property type="entry name" value="ADF-H"/>
</dbReference>
<reference evidence="8" key="11">
    <citation type="journal article" date="2021" name="Cell. Physiol. Biochem.">
        <title>scRNA Transcription Profile of Adult Zebrafish Podocytes Using a Novel Reporter Strain.</title>
        <authorList>
            <person name="Brown C."/>
            <person name="Mullins L.J."/>
            <person name="Wesencraft K."/>
            <person name="McConnell G."/>
            <person name="Beltran M."/>
            <person name="Henderson N.C."/>
            <person name="Conway B."/>
            <person name="Hoffmann S."/>
            <person name="Rider S."/>
            <person name="Mullins J.J."/>
        </authorList>
    </citation>
    <scope>NUCLEOTIDE SEQUENCE</scope>
    <source>
        <strain evidence="8">Tuebingen</strain>
    </source>
</reference>
<reference evidence="4" key="1">
    <citation type="submission" date="2003-03" db="EMBL/GenBank/DDBJ databases">
        <authorList>
            <consortium name="NIH - Zebrafish Gene Collection (ZGC) project"/>
        </authorList>
    </citation>
    <scope>NUCLEOTIDE SEQUENCE [LARGE SCALE MRNA]</scope>
    <source>
        <tissue evidence="4">Whole body</tissue>
    </source>
</reference>
<reference evidence="8" key="12">
    <citation type="journal article" date="2022" name="Dev Reprod">
        <title>Expression and Functional Analysis of cofilin1-like in Craniofacial Development in Zebrafish.</title>
        <authorList>
            <person name="Jin S."/>
            <person name="Jeon H."/>
            <person name="Choe C.P."/>
        </authorList>
    </citation>
    <scope>NUCLEOTIDE SEQUENCE</scope>
    <source>
        <strain evidence="8">Tuebingen</strain>
    </source>
</reference>